<dbReference type="PROSITE" id="PS50222">
    <property type="entry name" value="EF_HAND_2"/>
    <property type="match status" value="2"/>
</dbReference>
<evidence type="ECO:0000313" key="7">
    <source>
        <dbReference type="Proteomes" id="UP000600139"/>
    </source>
</evidence>
<gene>
    <name evidence="6" type="ORF">JIN84_07015</name>
</gene>
<keyword evidence="4" id="KW-0732">Signal</keyword>
<feature type="compositionally biased region" description="Basic and acidic residues" evidence="3">
    <location>
        <begin position="220"/>
        <end position="236"/>
    </location>
</feature>
<feature type="domain" description="EF-hand" evidence="5">
    <location>
        <begin position="190"/>
        <end position="215"/>
    </location>
</feature>
<evidence type="ECO:0000259" key="5">
    <source>
        <dbReference type="PROSITE" id="PS50222"/>
    </source>
</evidence>
<feature type="compositionally biased region" description="Basic and acidic residues" evidence="3">
    <location>
        <begin position="141"/>
        <end position="155"/>
    </location>
</feature>
<dbReference type="PROSITE" id="PS00018">
    <property type="entry name" value="EF_HAND_1"/>
    <property type="match status" value="2"/>
</dbReference>
<feature type="signal peptide" evidence="4">
    <location>
        <begin position="1"/>
        <end position="21"/>
    </location>
</feature>
<keyword evidence="1" id="KW-0479">Metal-binding</keyword>
<dbReference type="InterPro" id="IPR011992">
    <property type="entry name" value="EF-hand-dom_pair"/>
</dbReference>
<feature type="compositionally biased region" description="Basic and acidic residues" evidence="3">
    <location>
        <begin position="25"/>
        <end position="36"/>
    </location>
</feature>
<dbReference type="Pfam" id="PF13499">
    <property type="entry name" value="EF-hand_7"/>
    <property type="match status" value="1"/>
</dbReference>
<evidence type="ECO:0000256" key="2">
    <source>
        <dbReference type="ARBA" id="ARBA00022737"/>
    </source>
</evidence>
<evidence type="ECO:0000256" key="1">
    <source>
        <dbReference type="ARBA" id="ARBA00022723"/>
    </source>
</evidence>
<keyword evidence="7" id="KW-1185">Reference proteome</keyword>
<accession>A0A934R2Q0</accession>
<feature type="region of interest" description="Disordered" evidence="3">
    <location>
        <begin position="88"/>
        <end position="121"/>
    </location>
</feature>
<dbReference type="Proteomes" id="UP000600139">
    <property type="component" value="Unassembled WGS sequence"/>
</dbReference>
<dbReference type="RefSeq" id="WP_200350319.1">
    <property type="nucleotide sequence ID" value="NZ_BAABHZ010000012.1"/>
</dbReference>
<dbReference type="SMART" id="SM00054">
    <property type="entry name" value="EFh"/>
    <property type="match status" value="4"/>
</dbReference>
<feature type="compositionally biased region" description="Basic and acidic residues" evidence="3">
    <location>
        <begin position="163"/>
        <end position="194"/>
    </location>
</feature>
<feature type="compositionally biased region" description="Basic and acidic residues" evidence="3">
    <location>
        <begin position="246"/>
        <end position="260"/>
    </location>
</feature>
<organism evidence="6 7">
    <name type="scientific">Luteolibacter yonseiensis</name>
    <dbReference type="NCBI Taxonomy" id="1144680"/>
    <lineage>
        <taxon>Bacteria</taxon>
        <taxon>Pseudomonadati</taxon>
        <taxon>Verrucomicrobiota</taxon>
        <taxon>Verrucomicrobiia</taxon>
        <taxon>Verrucomicrobiales</taxon>
        <taxon>Verrucomicrobiaceae</taxon>
        <taxon>Luteolibacter</taxon>
    </lineage>
</organism>
<dbReference type="EMBL" id="JAENIK010000008">
    <property type="protein sequence ID" value="MBK1815357.1"/>
    <property type="molecule type" value="Genomic_DNA"/>
</dbReference>
<keyword evidence="2" id="KW-0677">Repeat</keyword>
<dbReference type="InterPro" id="IPR018247">
    <property type="entry name" value="EF_Hand_1_Ca_BS"/>
</dbReference>
<feature type="chain" id="PRO_5037299119" evidence="4">
    <location>
        <begin position="22"/>
        <end position="260"/>
    </location>
</feature>
<protein>
    <submittedName>
        <fullName evidence="6">EF-hand domain-containing protein</fullName>
    </submittedName>
</protein>
<feature type="region of interest" description="Disordered" evidence="3">
    <location>
        <begin position="141"/>
        <end position="260"/>
    </location>
</feature>
<evidence type="ECO:0000256" key="3">
    <source>
        <dbReference type="SAM" id="MobiDB-lite"/>
    </source>
</evidence>
<dbReference type="GO" id="GO:0005509">
    <property type="term" value="F:calcium ion binding"/>
    <property type="evidence" value="ECO:0007669"/>
    <property type="project" value="InterPro"/>
</dbReference>
<dbReference type="Pfam" id="PF13202">
    <property type="entry name" value="EF-hand_5"/>
    <property type="match status" value="3"/>
</dbReference>
<sequence length="260" mass="29077">MKTIPVSLLVTGMLMPVLCLAQPPEQEKTPPGEGKGRPPGPRPPFAETWKAADKDNDGFLSTAEFAAMPRIVNIPEEKRANIFKRLDKDGDGKLSREELGRFGKPHDKGDHPAKRFWELDSDKSGGISLEEFKAGEVFKKLPPEKQDTVFRRLDTDGDGVITPKDKPEPPFRGPKKDGDRPEKPPEQINRKLDTNGDGSLSFEEFRLGPAVKNLTEDQQEERFELLDRNNDLKISTEDFPPPPPKQKPDAPKPEEAKPAE</sequence>
<feature type="domain" description="EF-hand" evidence="5">
    <location>
        <begin position="74"/>
        <end position="109"/>
    </location>
</feature>
<dbReference type="Gene3D" id="1.10.238.10">
    <property type="entry name" value="EF-hand"/>
    <property type="match status" value="3"/>
</dbReference>
<dbReference type="CDD" id="cd00051">
    <property type="entry name" value="EFh"/>
    <property type="match status" value="2"/>
</dbReference>
<feature type="region of interest" description="Disordered" evidence="3">
    <location>
        <begin position="22"/>
        <end position="49"/>
    </location>
</feature>
<dbReference type="PANTHER" id="PTHR10827">
    <property type="entry name" value="RETICULOCALBIN"/>
    <property type="match status" value="1"/>
</dbReference>
<dbReference type="InterPro" id="IPR002048">
    <property type="entry name" value="EF_hand_dom"/>
</dbReference>
<proteinExistence type="predicted"/>
<name>A0A934R2Q0_9BACT</name>
<dbReference type="PANTHER" id="PTHR10827:SF98">
    <property type="entry name" value="45 KDA CALCIUM-BINDING PROTEIN"/>
    <property type="match status" value="1"/>
</dbReference>
<dbReference type="SUPFAM" id="SSF47473">
    <property type="entry name" value="EF-hand"/>
    <property type="match status" value="2"/>
</dbReference>
<evidence type="ECO:0000256" key="4">
    <source>
        <dbReference type="SAM" id="SignalP"/>
    </source>
</evidence>
<dbReference type="AlphaFoldDB" id="A0A934R2Q0"/>
<reference evidence="6" key="1">
    <citation type="submission" date="2021-01" db="EMBL/GenBank/DDBJ databases">
        <title>Modified the classification status of verrucomicrobia.</title>
        <authorList>
            <person name="Feng X."/>
        </authorList>
    </citation>
    <scope>NUCLEOTIDE SEQUENCE</scope>
    <source>
        <strain evidence="6">JCM 18052</strain>
    </source>
</reference>
<evidence type="ECO:0000313" key="6">
    <source>
        <dbReference type="EMBL" id="MBK1815357.1"/>
    </source>
</evidence>
<comment type="caution">
    <text evidence="6">The sequence shown here is derived from an EMBL/GenBank/DDBJ whole genome shotgun (WGS) entry which is preliminary data.</text>
</comment>